<dbReference type="Pfam" id="PF13391">
    <property type="entry name" value="HNH_2"/>
    <property type="match status" value="1"/>
</dbReference>
<feature type="domain" description="HNH nuclease" evidence="1">
    <location>
        <begin position="12"/>
        <end position="57"/>
    </location>
</feature>
<dbReference type="AlphaFoldDB" id="A0A559K8E3"/>
<organism evidence="2 3">
    <name type="scientific">Paenibacillus cremeus</name>
    <dbReference type="NCBI Taxonomy" id="2163881"/>
    <lineage>
        <taxon>Bacteria</taxon>
        <taxon>Bacillati</taxon>
        <taxon>Bacillota</taxon>
        <taxon>Bacilli</taxon>
        <taxon>Bacillales</taxon>
        <taxon>Paenibacillaceae</taxon>
        <taxon>Paenibacillus</taxon>
    </lineage>
</organism>
<dbReference type="InterPro" id="IPR003615">
    <property type="entry name" value="HNH_nuc"/>
</dbReference>
<evidence type="ECO:0000259" key="1">
    <source>
        <dbReference type="Pfam" id="PF13391"/>
    </source>
</evidence>
<evidence type="ECO:0000313" key="2">
    <source>
        <dbReference type="EMBL" id="TVY08405.1"/>
    </source>
</evidence>
<gene>
    <name evidence="2" type="ORF">FPZ49_19070</name>
</gene>
<name>A0A559K8E3_9BACL</name>
<proteinExistence type="predicted"/>
<keyword evidence="3" id="KW-1185">Reference proteome</keyword>
<dbReference type="OrthoDB" id="9779761at2"/>
<accession>A0A559K8E3</accession>
<protein>
    <recommendedName>
        <fullName evidence="1">HNH nuclease domain-containing protein</fullName>
    </recommendedName>
</protein>
<dbReference type="EMBL" id="VNJI01000024">
    <property type="protein sequence ID" value="TVY08405.1"/>
    <property type="molecule type" value="Genomic_DNA"/>
</dbReference>
<sequence>MRNPISLPFCSCQICGFSGKEEYGESVIEAHHIEEFSLTQNNKPDNILILCPNHHRLVHKANGKFAAIQ</sequence>
<dbReference type="CDD" id="cd00085">
    <property type="entry name" value="HNHc"/>
    <property type="match status" value="1"/>
</dbReference>
<reference evidence="2 3" key="1">
    <citation type="submission" date="2019-07" db="EMBL/GenBank/DDBJ databases">
        <authorList>
            <person name="Kim J."/>
        </authorList>
    </citation>
    <scope>NUCLEOTIDE SEQUENCE [LARGE SCALE GENOMIC DNA]</scope>
    <source>
        <strain evidence="2 3">JC52</strain>
    </source>
</reference>
<dbReference type="Proteomes" id="UP000317036">
    <property type="component" value="Unassembled WGS sequence"/>
</dbReference>
<evidence type="ECO:0000313" key="3">
    <source>
        <dbReference type="Proteomes" id="UP000317036"/>
    </source>
</evidence>
<dbReference type="Gene3D" id="1.10.30.50">
    <property type="match status" value="1"/>
</dbReference>
<comment type="caution">
    <text evidence="2">The sequence shown here is derived from an EMBL/GenBank/DDBJ whole genome shotgun (WGS) entry which is preliminary data.</text>
</comment>